<dbReference type="AlphaFoldDB" id="A0AAV0WSM8"/>
<comment type="caution">
    <text evidence="2">The sequence shown here is derived from an EMBL/GenBank/DDBJ whole genome shotgun (WGS) entry which is preliminary data.</text>
</comment>
<feature type="chain" id="PRO_5043762809" description="Secreted protein" evidence="1">
    <location>
        <begin position="18"/>
        <end position="110"/>
    </location>
</feature>
<feature type="signal peptide" evidence="1">
    <location>
        <begin position="1"/>
        <end position="17"/>
    </location>
</feature>
<keyword evidence="1" id="KW-0732">Signal</keyword>
<evidence type="ECO:0000256" key="1">
    <source>
        <dbReference type="SAM" id="SignalP"/>
    </source>
</evidence>
<dbReference type="Proteomes" id="UP001160148">
    <property type="component" value="Unassembled WGS sequence"/>
</dbReference>
<evidence type="ECO:0008006" key="4">
    <source>
        <dbReference type="Google" id="ProtNLM"/>
    </source>
</evidence>
<reference evidence="2 3" key="1">
    <citation type="submission" date="2023-01" db="EMBL/GenBank/DDBJ databases">
        <authorList>
            <person name="Whitehead M."/>
        </authorList>
    </citation>
    <scope>NUCLEOTIDE SEQUENCE [LARGE SCALE GENOMIC DNA]</scope>
</reference>
<name>A0AAV0WSM8_9HEMI</name>
<proteinExistence type="predicted"/>
<sequence length="110" mass="12446">MVYMCNLLLLFFVSAQGISNEYTGSIQRPHHNVDLKKNHIKIAAHQWIYIQITMTNWKCPLSIRASTSLMKRSPYSMILFSISSAKPFNSIISNDRTSSAGESQLAAEDH</sequence>
<dbReference type="EMBL" id="CARXXK010000002">
    <property type="protein sequence ID" value="CAI6358547.1"/>
    <property type="molecule type" value="Genomic_DNA"/>
</dbReference>
<evidence type="ECO:0000313" key="2">
    <source>
        <dbReference type="EMBL" id="CAI6358547.1"/>
    </source>
</evidence>
<protein>
    <recommendedName>
        <fullName evidence="4">Secreted protein</fullName>
    </recommendedName>
</protein>
<keyword evidence="3" id="KW-1185">Reference proteome</keyword>
<gene>
    <name evidence="2" type="ORF">MEUPH1_LOCUS14052</name>
</gene>
<organism evidence="2 3">
    <name type="scientific">Macrosiphum euphorbiae</name>
    <name type="common">potato aphid</name>
    <dbReference type="NCBI Taxonomy" id="13131"/>
    <lineage>
        <taxon>Eukaryota</taxon>
        <taxon>Metazoa</taxon>
        <taxon>Ecdysozoa</taxon>
        <taxon>Arthropoda</taxon>
        <taxon>Hexapoda</taxon>
        <taxon>Insecta</taxon>
        <taxon>Pterygota</taxon>
        <taxon>Neoptera</taxon>
        <taxon>Paraneoptera</taxon>
        <taxon>Hemiptera</taxon>
        <taxon>Sternorrhyncha</taxon>
        <taxon>Aphidomorpha</taxon>
        <taxon>Aphidoidea</taxon>
        <taxon>Aphididae</taxon>
        <taxon>Macrosiphini</taxon>
        <taxon>Macrosiphum</taxon>
    </lineage>
</organism>
<evidence type="ECO:0000313" key="3">
    <source>
        <dbReference type="Proteomes" id="UP001160148"/>
    </source>
</evidence>
<accession>A0AAV0WSM8</accession>